<dbReference type="GO" id="GO:0006351">
    <property type="term" value="P:DNA-templated transcription"/>
    <property type="evidence" value="ECO:0007669"/>
    <property type="project" value="InterPro"/>
</dbReference>
<dbReference type="AlphaFoldDB" id="A0A0F4YQD4"/>
<accession>A0A0F4YQD4</accession>
<dbReference type="InterPro" id="IPR007219">
    <property type="entry name" value="XnlR_reg_dom"/>
</dbReference>
<dbReference type="GO" id="GO:0008270">
    <property type="term" value="F:zinc ion binding"/>
    <property type="evidence" value="ECO:0007669"/>
    <property type="project" value="InterPro"/>
</dbReference>
<dbReference type="Pfam" id="PF04082">
    <property type="entry name" value="Fungal_trans"/>
    <property type="match status" value="1"/>
</dbReference>
<evidence type="ECO:0000256" key="1">
    <source>
        <dbReference type="ARBA" id="ARBA00004123"/>
    </source>
</evidence>
<dbReference type="InterPro" id="IPR036864">
    <property type="entry name" value="Zn2-C6_fun-type_DNA-bd_sf"/>
</dbReference>
<evidence type="ECO:0000256" key="5">
    <source>
        <dbReference type="ARBA" id="ARBA00023163"/>
    </source>
</evidence>
<comment type="caution">
    <text evidence="9">The sequence shown here is derived from an EMBL/GenBank/DDBJ whole genome shotgun (WGS) entry which is preliminary data.</text>
</comment>
<keyword evidence="2" id="KW-0479">Metal-binding</keyword>
<evidence type="ECO:0000256" key="7">
    <source>
        <dbReference type="SAM" id="MobiDB-lite"/>
    </source>
</evidence>
<keyword evidence="6" id="KW-0539">Nucleus</keyword>
<feature type="region of interest" description="Disordered" evidence="7">
    <location>
        <begin position="91"/>
        <end position="133"/>
    </location>
</feature>
<sequence length="680" mass="76354">MASREQSAPAERIRRIRQACTNCRLKKTKCSGDRPRCTHCQRNNRPCNYEPYSATVADHHSVSYASNLTNSELLQRLRTIESKLAQLSGQANDTRSVAIESSSSPEETAPSQNFSVAGTKRPRRATVPNLEDSAVEDTNTLSYKTLPPQPVLQSLIDTYFVYAHNQPYSYFQEASFRYKLEHGLLPKCLILAVLAYALRYSDHEYYQGRVHEASEGYAREAWLSVLQDHLTVEDIPNLHVAQTTNLLAIVDFTAGRISSGWLKIGLSVRISQDLHLMKQPDEWLSYVEQEERRRVFWSVYLLDKLVSCGRARPPAISDEDCHVQLPCDEQTFREGGRVRTPTLSQLLNWNTEICAIPGNFTLTILAASILGRCARYVLHERNVDEIPPWDSRSEFATINSSLLLVESYSQIGRRSIGEMISENLTPDGSIDHQSLGHLIFAYVVFHLCHCMLNHPFLLRMRLKRLGSKMPTSFSSRAFQISCEHATKLSNLLEEAMQSGCHVKASFYAYATTIAGGVHSLNFHAERARGGQGSAGILKHFQQSLNILERMSGNWDHASNMNLRLREFHSQCHKFARLMDPYYVMHDLDPTTEEILWSMVDYGTMCSNVKATKLAMAGSAVPDPPFSSLGLNFGLAGETQTPTNLMVPENDIFPTMMSGVGGVGLHEVDYLMDMASSGKTL</sequence>
<feature type="domain" description="Zn(2)-C6 fungal-type" evidence="8">
    <location>
        <begin position="19"/>
        <end position="49"/>
    </location>
</feature>
<dbReference type="EMBL" id="LASV01000294">
    <property type="protein sequence ID" value="KKA20056.1"/>
    <property type="molecule type" value="Genomic_DNA"/>
</dbReference>
<dbReference type="SMART" id="SM00066">
    <property type="entry name" value="GAL4"/>
    <property type="match status" value="1"/>
</dbReference>
<evidence type="ECO:0000256" key="2">
    <source>
        <dbReference type="ARBA" id="ARBA00022723"/>
    </source>
</evidence>
<protein>
    <recommendedName>
        <fullName evidence="8">Zn(2)-C6 fungal-type domain-containing protein</fullName>
    </recommendedName>
</protein>
<dbReference type="CDD" id="cd12148">
    <property type="entry name" value="fungal_TF_MHR"/>
    <property type="match status" value="1"/>
</dbReference>
<dbReference type="CDD" id="cd00067">
    <property type="entry name" value="GAL4"/>
    <property type="match status" value="1"/>
</dbReference>
<proteinExistence type="predicted"/>
<comment type="subcellular location">
    <subcellularLocation>
        <location evidence="1">Nucleus</location>
    </subcellularLocation>
</comment>
<evidence type="ECO:0000256" key="3">
    <source>
        <dbReference type="ARBA" id="ARBA00023015"/>
    </source>
</evidence>
<dbReference type="Pfam" id="PF00172">
    <property type="entry name" value="Zn_clus"/>
    <property type="match status" value="1"/>
</dbReference>
<dbReference type="SUPFAM" id="SSF57701">
    <property type="entry name" value="Zn2/Cys6 DNA-binding domain"/>
    <property type="match status" value="1"/>
</dbReference>
<organism evidence="9 10">
    <name type="scientific">Rasamsonia emersonii (strain ATCC 16479 / CBS 393.64 / IMI 116815)</name>
    <dbReference type="NCBI Taxonomy" id="1408163"/>
    <lineage>
        <taxon>Eukaryota</taxon>
        <taxon>Fungi</taxon>
        <taxon>Dikarya</taxon>
        <taxon>Ascomycota</taxon>
        <taxon>Pezizomycotina</taxon>
        <taxon>Eurotiomycetes</taxon>
        <taxon>Eurotiomycetidae</taxon>
        <taxon>Eurotiales</taxon>
        <taxon>Trichocomaceae</taxon>
        <taxon>Rasamsonia</taxon>
    </lineage>
</organism>
<dbReference type="InterPro" id="IPR001138">
    <property type="entry name" value="Zn2Cys6_DnaBD"/>
</dbReference>
<evidence type="ECO:0000256" key="4">
    <source>
        <dbReference type="ARBA" id="ARBA00023125"/>
    </source>
</evidence>
<gene>
    <name evidence="9" type="ORF">T310_5934</name>
</gene>
<dbReference type="RefSeq" id="XP_013326668.1">
    <property type="nucleotide sequence ID" value="XM_013471214.1"/>
</dbReference>
<dbReference type="GO" id="GO:0000981">
    <property type="term" value="F:DNA-binding transcription factor activity, RNA polymerase II-specific"/>
    <property type="evidence" value="ECO:0007669"/>
    <property type="project" value="InterPro"/>
</dbReference>
<evidence type="ECO:0000256" key="6">
    <source>
        <dbReference type="ARBA" id="ARBA00023242"/>
    </source>
</evidence>
<reference evidence="9 10" key="1">
    <citation type="submission" date="2015-04" db="EMBL/GenBank/DDBJ databases">
        <authorList>
            <person name="Heijne W.H."/>
            <person name="Fedorova N.D."/>
            <person name="Nierman W.C."/>
            <person name="Vollebregt A.W."/>
            <person name="Zhao Z."/>
            <person name="Wu L."/>
            <person name="Kumar M."/>
            <person name="Stam H."/>
            <person name="van den Berg M.A."/>
            <person name="Pel H.J."/>
        </authorList>
    </citation>
    <scope>NUCLEOTIDE SEQUENCE [LARGE SCALE GENOMIC DNA]</scope>
    <source>
        <strain evidence="9 10">CBS 393.64</strain>
    </source>
</reference>
<dbReference type="GO" id="GO:0003677">
    <property type="term" value="F:DNA binding"/>
    <property type="evidence" value="ECO:0007669"/>
    <property type="project" value="UniProtKB-KW"/>
</dbReference>
<keyword evidence="4" id="KW-0238">DNA-binding</keyword>
<dbReference type="PANTHER" id="PTHR47338:SF4">
    <property type="entry name" value="ZN(II)2CYS6 TRANSCRIPTION FACTOR (EUROFUNG)"/>
    <property type="match status" value="1"/>
</dbReference>
<dbReference type="InterPro" id="IPR050815">
    <property type="entry name" value="TF_fung"/>
</dbReference>
<keyword evidence="10" id="KW-1185">Reference proteome</keyword>
<dbReference type="PROSITE" id="PS50048">
    <property type="entry name" value="ZN2_CY6_FUNGAL_2"/>
    <property type="match status" value="1"/>
</dbReference>
<dbReference type="Gene3D" id="4.10.240.10">
    <property type="entry name" value="Zn(2)-C6 fungal-type DNA-binding domain"/>
    <property type="match status" value="1"/>
</dbReference>
<name>A0A0F4YQD4_RASE3</name>
<evidence type="ECO:0000259" key="8">
    <source>
        <dbReference type="PROSITE" id="PS50048"/>
    </source>
</evidence>
<dbReference type="Proteomes" id="UP000053958">
    <property type="component" value="Unassembled WGS sequence"/>
</dbReference>
<dbReference type="OrthoDB" id="424974at2759"/>
<dbReference type="SMART" id="SM00906">
    <property type="entry name" value="Fungal_trans"/>
    <property type="match status" value="1"/>
</dbReference>
<dbReference type="PANTHER" id="PTHR47338">
    <property type="entry name" value="ZN(II)2CYS6 TRANSCRIPTION FACTOR (EUROFUNG)-RELATED"/>
    <property type="match status" value="1"/>
</dbReference>
<evidence type="ECO:0000313" key="9">
    <source>
        <dbReference type="EMBL" id="KKA20056.1"/>
    </source>
</evidence>
<dbReference type="PROSITE" id="PS00463">
    <property type="entry name" value="ZN2_CY6_FUNGAL_1"/>
    <property type="match status" value="1"/>
</dbReference>
<dbReference type="STRING" id="1408163.A0A0F4YQD4"/>
<keyword evidence="5" id="KW-0804">Transcription</keyword>
<dbReference type="GeneID" id="25318254"/>
<keyword evidence="3" id="KW-0805">Transcription regulation</keyword>
<evidence type="ECO:0000313" key="10">
    <source>
        <dbReference type="Proteomes" id="UP000053958"/>
    </source>
</evidence>
<dbReference type="GO" id="GO:0005634">
    <property type="term" value="C:nucleus"/>
    <property type="evidence" value="ECO:0007669"/>
    <property type="project" value="UniProtKB-SubCell"/>
</dbReference>